<dbReference type="AlphaFoldDB" id="A0AAW2EL87"/>
<name>A0AAW2EL87_9HYME</name>
<proteinExistence type="predicted"/>
<accession>A0AAW2EL87</accession>
<keyword evidence="2" id="KW-1185">Reference proteome</keyword>
<sequence>MSSVDVLFNGAESRRRWVECVFCRQGFMALRCHACYAADIPPVRSRIFCLLRVPNLLVVLQMEEEDYRHVYSLTSGT</sequence>
<organism evidence="1 2">
    <name type="scientific">Cardiocondyla obscurior</name>
    <dbReference type="NCBI Taxonomy" id="286306"/>
    <lineage>
        <taxon>Eukaryota</taxon>
        <taxon>Metazoa</taxon>
        <taxon>Ecdysozoa</taxon>
        <taxon>Arthropoda</taxon>
        <taxon>Hexapoda</taxon>
        <taxon>Insecta</taxon>
        <taxon>Pterygota</taxon>
        <taxon>Neoptera</taxon>
        <taxon>Endopterygota</taxon>
        <taxon>Hymenoptera</taxon>
        <taxon>Apocrita</taxon>
        <taxon>Aculeata</taxon>
        <taxon>Formicoidea</taxon>
        <taxon>Formicidae</taxon>
        <taxon>Myrmicinae</taxon>
        <taxon>Cardiocondyla</taxon>
    </lineage>
</organism>
<comment type="caution">
    <text evidence="1">The sequence shown here is derived from an EMBL/GenBank/DDBJ whole genome shotgun (WGS) entry which is preliminary data.</text>
</comment>
<reference evidence="1 2" key="1">
    <citation type="submission" date="2023-03" db="EMBL/GenBank/DDBJ databases">
        <title>High recombination rates correlate with genetic variation in Cardiocondyla obscurior ants.</title>
        <authorList>
            <person name="Errbii M."/>
        </authorList>
    </citation>
    <scope>NUCLEOTIDE SEQUENCE [LARGE SCALE GENOMIC DNA]</scope>
    <source>
        <strain evidence="1">Alpha-2009</strain>
        <tissue evidence="1">Whole body</tissue>
    </source>
</reference>
<evidence type="ECO:0000313" key="2">
    <source>
        <dbReference type="Proteomes" id="UP001430953"/>
    </source>
</evidence>
<dbReference type="EMBL" id="JADYXP020000022">
    <property type="protein sequence ID" value="KAL0102417.1"/>
    <property type="molecule type" value="Genomic_DNA"/>
</dbReference>
<evidence type="ECO:0000313" key="1">
    <source>
        <dbReference type="EMBL" id="KAL0102417.1"/>
    </source>
</evidence>
<protein>
    <submittedName>
        <fullName evidence="1">Uncharacterized protein</fullName>
    </submittedName>
</protein>
<dbReference type="Proteomes" id="UP001430953">
    <property type="component" value="Unassembled WGS sequence"/>
</dbReference>
<gene>
    <name evidence="1" type="ORF">PUN28_017988</name>
</gene>